<dbReference type="PANTHER" id="PTHR37937">
    <property type="entry name" value="CONJUGATIVE TRANSFER: DNA TRANSPORT"/>
    <property type="match status" value="1"/>
</dbReference>
<dbReference type="EMBL" id="JAJEQM010000016">
    <property type="protein sequence ID" value="MCC2211314.1"/>
    <property type="molecule type" value="Genomic_DNA"/>
</dbReference>
<evidence type="ECO:0000256" key="1">
    <source>
        <dbReference type="ARBA" id="ARBA00004651"/>
    </source>
</evidence>
<comment type="similarity">
    <text evidence="2">Belongs to the VirD4/TraG family.</text>
</comment>
<dbReference type="SUPFAM" id="SSF52540">
    <property type="entry name" value="P-loop containing nucleoside triphosphate hydrolases"/>
    <property type="match status" value="1"/>
</dbReference>
<dbReference type="GO" id="GO:0005886">
    <property type="term" value="C:plasma membrane"/>
    <property type="evidence" value="ECO:0007669"/>
    <property type="project" value="UniProtKB-SubCell"/>
</dbReference>
<dbReference type="RefSeq" id="WP_308456899.1">
    <property type="nucleotide sequence ID" value="NZ_JAJEQM010000016.1"/>
</dbReference>
<evidence type="ECO:0000313" key="8">
    <source>
        <dbReference type="Proteomes" id="UP001198242"/>
    </source>
</evidence>
<keyword evidence="8" id="KW-1185">Reference proteome</keyword>
<accession>A0AAE3JA16</accession>
<keyword evidence="3" id="KW-1003">Cell membrane</keyword>
<dbReference type="AlphaFoldDB" id="A0AAE3JA16"/>
<dbReference type="Proteomes" id="UP001198242">
    <property type="component" value="Unassembled WGS sequence"/>
</dbReference>
<dbReference type="InterPro" id="IPR027417">
    <property type="entry name" value="P-loop_NTPase"/>
</dbReference>
<evidence type="ECO:0000256" key="6">
    <source>
        <dbReference type="ARBA" id="ARBA00023136"/>
    </source>
</evidence>
<organism evidence="7 8">
    <name type="scientific">Hominilimicola fabiformis</name>
    <dbReference type="NCBI Taxonomy" id="2885356"/>
    <lineage>
        <taxon>Bacteria</taxon>
        <taxon>Bacillati</taxon>
        <taxon>Bacillota</taxon>
        <taxon>Clostridia</taxon>
        <taxon>Eubacteriales</taxon>
        <taxon>Oscillospiraceae</taxon>
        <taxon>Hominilimicola</taxon>
    </lineage>
</organism>
<evidence type="ECO:0000256" key="5">
    <source>
        <dbReference type="ARBA" id="ARBA00022989"/>
    </source>
</evidence>
<dbReference type="InterPro" id="IPR003688">
    <property type="entry name" value="TraG/VirD4"/>
</dbReference>
<evidence type="ECO:0000256" key="2">
    <source>
        <dbReference type="ARBA" id="ARBA00008806"/>
    </source>
</evidence>
<dbReference type="Pfam" id="PF02534">
    <property type="entry name" value="T4SS-DNA_transf"/>
    <property type="match status" value="1"/>
</dbReference>
<dbReference type="NCBIfam" id="NF045973">
    <property type="entry name" value="conju_CD1115"/>
    <property type="match status" value="1"/>
</dbReference>
<dbReference type="CDD" id="cd01127">
    <property type="entry name" value="TrwB_TraG_TraD_VirD4"/>
    <property type="match status" value="1"/>
</dbReference>
<evidence type="ECO:0000256" key="4">
    <source>
        <dbReference type="ARBA" id="ARBA00022692"/>
    </source>
</evidence>
<keyword evidence="6" id="KW-0472">Membrane</keyword>
<dbReference type="Gene3D" id="3.40.50.300">
    <property type="entry name" value="P-loop containing nucleotide triphosphate hydrolases"/>
    <property type="match status" value="1"/>
</dbReference>
<evidence type="ECO:0000256" key="3">
    <source>
        <dbReference type="ARBA" id="ARBA00022475"/>
    </source>
</evidence>
<comment type="subcellular location">
    <subcellularLocation>
        <location evidence="1">Cell membrane</location>
        <topology evidence="1">Multi-pass membrane protein</topology>
    </subcellularLocation>
</comment>
<sequence>MNSDKSYIEKGGILFGTKKDRYYINGSDTHTLVIGATRSGKSRSIVLPTIGIEGLAGENMVVSDPKGELHQYTYPFLEALGYNVFVLDFKNPDRSDHFNFLQEVIDAINDDNIPLAQKKALDITEALVGNDTSNEKIWSEGEKSIMAACILAVVYDNKEHPEYQNLTNVYHFINNMCEMSDNPPLKRYIDTIEALNPNHPALALISATRVAPSKTQGSFNISALATLRLFADINVYNLTKSNSFKIEDLNEQKTAIFIILPDYNTTYYGVASLFVDQIYTKLADVADLQGGRLKRRVNFILDEFGNFAVIPDFATKLTVAGGRGIRFNLFLQSTAQLESDSKKVKYGKEGARTIVGNCEYWIFLSSDLDTRKMISEEIGDYTTMSNSESNSYNGTRLFDMTGANISASRNLMGRRLLKPEELSLIERPEVLIVGSRPVIMHAYDLAKTPFNKMFGLGNVKHNTNVRAERYNRRKTEKINAVVELWGIWRKYKKPAPRRSVFTDKNINMGEKIFK</sequence>
<evidence type="ECO:0000313" key="7">
    <source>
        <dbReference type="EMBL" id="MCC2211314.1"/>
    </source>
</evidence>
<keyword evidence="5" id="KW-1133">Transmembrane helix</keyword>
<keyword evidence="4" id="KW-0812">Transmembrane</keyword>
<protein>
    <submittedName>
        <fullName evidence="7">Type IV secretory system conjugative DNA transfer family protein</fullName>
    </submittedName>
</protein>
<comment type="caution">
    <text evidence="7">The sequence shown here is derived from an EMBL/GenBank/DDBJ whole genome shotgun (WGS) entry which is preliminary data.</text>
</comment>
<proteinExistence type="inferred from homology"/>
<name>A0AAE3JA16_9FIRM</name>
<gene>
    <name evidence="7" type="ORF">LKE05_11000</name>
</gene>
<dbReference type="InterPro" id="IPR051539">
    <property type="entry name" value="T4SS-coupling_protein"/>
</dbReference>
<dbReference type="PANTHER" id="PTHR37937:SF1">
    <property type="entry name" value="CONJUGATIVE TRANSFER: DNA TRANSPORT"/>
    <property type="match status" value="1"/>
</dbReference>
<reference evidence="7 8" key="1">
    <citation type="submission" date="2021-10" db="EMBL/GenBank/DDBJ databases">
        <title>Anaerobic single-cell dispensing facilitates the cultivation of human gut bacteria.</title>
        <authorList>
            <person name="Afrizal A."/>
        </authorList>
    </citation>
    <scope>NUCLEOTIDE SEQUENCE [LARGE SCALE GENOMIC DNA]</scope>
    <source>
        <strain evidence="7 8">CLA-AA-H232</strain>
    </source>
</reference>